<evidence type="ECO:0000256" key="7">
    <source>
        <dbReference type="ARBA" id="ARBA00023170"/>
    </source>
</evidence>
<feature type="transmembrane region" description="Helical" evidence="10">
    <location>
        <begin position="236"/>
        <end position="256"/>
    </location>
</feature>
<gene>
    <name evidence="12" type="ORF">BV898_15256</name>
</gene>
<evidence type="ECO:0000256" key="2">
    <source>
        <dbReference type="ARBA" id="ARBA00022475"/>
    </source>
</evidence>
<keyword evidence="7" id="KW-0675">Receptor</keyword>
<feature type="transmembrane region" description="Helical" evidence="10">
    <location>
        <begin position="20"/>
        <end position="41"/>
    </location>
</feature>
<feature type="compositionally biased region" description="Polar residues" evidence="9">
    <location>
        <begin position="320"/>
        <end position="339"/>
    </location>
</feature>
<dbReference type="GO" id="GO:0004930">
    <property type="term" value="F:G protein-coupled receptor activity"/>
    <property type="evidence" value="ECO:0007669"/>
    <property type="project" value="UniProtKB-KW"/>
</dbReference>
<evidence type="ECO:0000313" key="13">
    <source>
        <dbReference type="Proteomes" id="UP000192578"/>
    </source>
</evidence>
<evidence type="ECO:0000256" key="9">
    <source>
        <dbReference type="SAM" id="MobiDB-lite"/>
    </source>
</evidence>
<keyword evidence="5" id="KW-0297">G-protein coupled receptor</keyword>
<dbReference type="AlphaFoldDB" id="A0A9X6RK87"/>
<reference evidence="13" key="1">
    <citation type="submission" date="2017-01" db="EMBL/GenBank/DDBJ databases">
        <title>Comparative genomics of anhydrobiosis in the tardigrade Hypsibius dujardini.</title>
        <authorList>
            <person name="Yoshida Y."/>
            <person name="Koutsovoulos G."/>
            <person name="Laetsch D."/>
            <person name="Stevens L."/>
            <person name="Kumar S."/>
            <person name="Horikawa D."/>
            <person name="Ishino K."/>
            <person name="Komine S."/>
            <person name="Tomita M."/>
            <person name="Blaxter M."/>
            <person name="Arakawa K."/>
        </authorList>
    </citation>
    <scope>NUCLEOTIDE SEQUENCE [LARGE SCALE GENOMIC DNA]</scope>
    <source>
        <strain evidence="13">Z151</strain>
    </source>
</reference>
<sequence length="339" mass="37643">MNNTSTLETRGHFTRSVVSAILLIPVGVVGAVVCLTTILAVRKQNRGSSVDAFFISINVYVLILSGFFCPLAAYSTLAGHVNLLTTDRFQPLCRTLAFAYIVTIQTDAFTHAAVAVHRFFAVILQNTTYQRVQWFRSKQCTTILVLIPWLISLLIGVWPLFHLGAEFGYGLYYTRCGTVKILALSYYQFLRSFFFFFSCALIAICYMAIFCKLIVSRGTVHVRPTVGTAKMRREVALTKVAFGLTFVFLVLLLPSVVHALTAKTPAEVYTTLGDVFLMMLELGCVLNPWMIVFLTPALRETCTNCLMRRAPPSVPGANGISLQRTASGTRQSKRNPTAY</sequence>
<evidence type="ECO:0000256" key="8">
    <source>
        <dbReference type="ARBA" id="ARBA00023224"/>
    </source>
</evidence>
<name>A0A9X6RK87_HYPEX</name>
<keyword evidence="2" id="KW-1003">Cell membrane</keyword>
<organism evidence="12 13">
    <name type="scientific">Hypsibius exemplaris</name>
    <name type="common">Freshwater tardigrade</name>
    <dbReference type="NCBI Taxonomy" id="2072580"/>
    <lineage>
        <taxon>Eukaryota</taxon>
        <taxon>Metazoa</taxon>
        <taxon>Ecdysozoa</taxon>
        <taxon>Tardigrada</taxon>
        <taxon>Eutardigrada</taxon>
        <taxon>Parachela</taxon>
        <taxon>Hypsibioidea</taxon>
        <taxon>Hypsibiidae</taxon>
        <taxon>Hypsibius</taxon>
    </lineage>
</organism>
<dbReference type="PANTHER" id="PTHR24228:SF59">
    <property type="entry name" value="NEUROPEPTIDE RECEPTOR 15"/>
    <property type="match status" value="1"/>
</dbReference>
<dbReference type="GO" id="GO:0005886">
    <property type="term" value="C:plasma membrane"/>
    <property type="evidence" value="ECO:0007669"/>
    <property type="project" value="UniProtKB-SubCell"/>
</dbReference>
<feature type="transmembrane region" description="Helical" evidence="10">
    <location>
        <begin position="193"/>
        <end position="215"/>
    </location>
</feature>
<dbReference type="PROSITE" id="PS50262">
    <property type="entry name" value="G_PROTEIN_RECEP_F1_2"/>
    <property type="match status" value="1"/>
</dbReference>
<keyword evidence="6 10" id="KW-0472">Membrane</keyword>
<dbReference type="SUPFAM" id="SSF81321">
    <property type="entry name" value="Family A G protein-coupled receptor-like"/>
    <property type="match status" value="1"/>
</dbReference>
<keyword evidence="8" id="KW-0807">Transducer</keyword>
<evidence type="ECO:0000256" key="10">
    <source>
        <dbReference type="SAM" id="Phobius"/>
    </source>
</evidence>
<feature type="region of interest" description="Disordered" evidence="9">
    <location>
        <begin position="316"/>
        <end position="339"/>
    </location>
</feature>
<keyword evidence="3 10" id="KW-0812">Transmembrane</keyword>
<evidence type="ECO:0000256" key="6">
    <source>
        <dbReference type="ARBA" id="ARBA00023136"/>
    </source>
</evidence>
<dbReference type="Gene3D" id="1.20.1070.10">
    <property type="entry name" value="Rhodopsin 7-helix transmembrane proteins"/>
    <property type="match status" value="1"/>
</dbReference>
<keyword evidence="4 10" id="KW-1133">Transmembrane helix</keyword>
<evidence type="ECO:0000259" key="11">
    <source>
        <dbReference type="PROSITE" id="PS50262"/>
    </source>
</evidence>
<dbReference type="Proteomes" id="UP000192578">
    <property type="component" value="Unassembled WGS sequence"/>
</dbReference>
<feature type="domain" description="G-protein coupled receptors family 1 profile" evidence="11">
    <location>
        <begin position="30"/>
        <end position="291"/>
    </location>
</feature>
<dbReference type="InterPro" id="IPR000276">
    <property type="entry name" value="GPCR_Rhodpsn"/>
</dbReference>
<feature type="transmembrane region" description="Helical" evidence="10">
    <location>
        <begin position="53"/>
        <end position="77"/>
    </location>
</feature>
<evidence type="ECO:0000256" key="3">
    <source>
        <dbReference type="ARBA" id="ARBA00022692"/>
    </source>
</evidence>
<keyword evidence="13" id="KW-1185">Reference proteome</keyword>
<dbReference type="Pfam" id="PF00001">
    <property type="entry name" value="7tm_1"/>
    <property type="match status" value="1"/>
</dbReference>
<evidence type="ECO:0000256" key="5">
    <source>
        <dbReference type="ARBA" id="ARBA00023040"/>
    </source>
</evidence>
<dbReference type="PANTHER" id="PTHR24228">
    <property type="entry name" value="B2 BRADYKININ RECEPTOR/ANGIOTENSIN II RECEPTOR"/>
    <property type="match status" value="1"/>
</dbReference>
<dbReference type="InterPro" id="IPR017452">
    <property type="entry name" value="GPCR_Rhodpsn_7TM"/>
</dbReference>
<evidence type="ECO:0000313" key="12">
    <source>
        <dbReference type="EMBL" id="OWA50750.1"/>
    </source>
</evidence>
<dbReference type="EMBL" id="MTYJ01000201">
    <property type="protein sequence ID" value="OWA50750.1"/>
    <property type="molecule type" value="Genomic_DNA"/>
</dbReference>
<comment type="caution">
    <text evidence="12">The sequence shown here is derived from an EMBL/GenBank/DDBJ whole genome shotgun (WGS) entry which is preliminary data.</text>
</comment>
<evidence type="ECO:0000256" key="1">
    <source>
        <dbReference type="ARBA" id="ARBA00004651"/>
    </source>
</evidence>
<protein>
    <recommendedName>
        <fullName evidence="11">G-protein coupled receptors family 1 profile domain-containing protein</fullName>
    </recommendedName>
</protein>
<feature type="transmembrane region" description="Helical" evidence="10">
    <location>
        <begin position="141"/>
        <end position="161"/>
    </location>
</feature>
<feature type="transmembrane region" description="Helical" evidence="10">
    <location>
        <begin position="97"/>
        <end position="120"/>
    </location>
</feature>
<feature type="transmembrane region" description="Helical" evidence="10">
    <location>
        <begin position="276"/>
        <end position="298"/>
    </location>
</feature>
<accession>A0A9X6RK87</accession>
<proteinExistence type="predicted"/>
<comment type="subcellular location">
    <subcellularLocation>
        <location evidence="1">Cell membrane</location>
        <topology evidence="1">Multi-pass membrane protein</topology>
    </subcellularLocation>
</comment>
<evidence type="ECO:0000256" key="4">
    <source>
        <dbReference type="ARBA" id="ARBA00022989"/>
    </source>
</evidence>